<organism evidence="1 2">
    <name type="scientific">SAR324 cluster bacterium</name>
    <dbReference type="NCBI Taxonomy" id="2024889"/>
    <lineage>
        <taxon>Bacteria</taxon>
        <taxon>Deltaproteobacteria</taxon>
        <taxon>SAR324 cluster</taxon>
    </lineage>
</organism>
<reference evidence="2" key="1">
    <citation type="submission" date="2017-08" db="EMBL/GenBank/DDBJ databases">
        <title>A dynamic microbial community with high functional redundancy inhabits the cold, oxic subseafloor aquifer.</title>
        <authorList>
            <person name="Tully B.J."/>
            <person name="Wheat C.G."/>
            <person name="Glazer B.T."/>
            <person name="Huber J.A."/>
        </authorList>
    </citation>
    <scope>NUCLEOTIDE SEQUENCE [LARGE SCALE GENOMIC DNA]</scope>
</reference>
<comment type="caution">
    <text evidence="1">The sequence shown here is derived from an EMBL/GenBank/DDBJ whole genome shotgun (WGS) entry which is preliminary data.</text>
</comment>
<dbReference type="AlphaFoldDB" id="A0A2A4TB76"/>
<dbReference type="EMBL" id="NVSR01000001">
    <property type="protein sequence ID" value="PCI30876.1"/>
    <property type="molecule type" value="Genomic_DNA"/>
</dbReference>
<gene>
    <name evidence="1" type="ORF">COB67_00025</name>
</gene>
<sequence>MLKNCTSCNVAVSEGYTWDDETYVACSEECIVKTGLTQVEVNADINLGSTYWLEFNENKEKQ</sequence>
<proteinExistence type="predicted"/>
<name>A0A2A4TB76_9DELT</name>
<evidence type="ECO:0000313" key="2">
    <source>
        <dbReference type="Proteomes" id="UP000218113"/>
    </source>
</evidence>
<dbReference type="Proteomes" id="UP000218113">
    <property type="component" value="Unassembled WGS sequence"/>
</dbReference>
<evidence type="ECO:0000313" key="1">
    <source>
        <dbReference type="EMBL" id="PCI30876.1"/>
    </source>
</evidence>
<protein>
    <submittedName>
        <fullName evidence="1">Uncharacterized protein</fullName>
    </submittedName>
</protein>
<accession>A0A2A4TB76</accession>